<dbReference type="SMART" id="SM00129">
    <property type="entry name" value="KISc"/>
    <property type="match status" value="1"/>
</dbReference>
<evidence type="ECO:0000259" key="7">
    <source>
        <dbReference type="PROSITE" id="PS50067"/>
    </source>
</evidence>
<evidence type="ECO:0000256" key="6">
    <source>
        <dbReference type="SAM" id="MobiDB-lite"/>
    </source>
</evidence>
<dbReference type="InterPro" id="IPR001752">
    <property type="entry name" value="Kinesin_motor_dom"/>
</dbReference>
<gene>
    <name evidence="8" type="ORF">ZOSMA_1G02930</name>
</gene>
<feature type="compositionally biased region" description="Basic and acidic residues" evidence="6">
    <location>
        <begin position="1"/>
        <end position="18"/>
    </location>
</feature>
<comment type="similarity">
    <text evidence="5">Belongs to the TRAFAC class myosin-kinesin ATPase superfamily. Kinesin family.</text>
</comment>
<dbReference type="GO" id="GO:0007018">
    <property type="term" value="P:microtubule-based movement"/>
    <property type="evidence" value="ECO:0000318"/>
    <property type="project" value="GO_Central"/>
</dbReference>
<keyword evidence="9" id="KW-1185">Reference proteome</keyword>
<dbReference type="PANTHER" id="PTHR24115:SF1008">
    <property type="entry name" value="KINESIN-LIKE PROTEIN SUBITO"/>
    <property type="match status" value="1"/>
</dbReference>
<evidence type="ECO:0000256" key="4">
    <source>
        <dbReference type="ARBA" id="ARBA00023175"/>
    </source>
</evidence>
<dbReference type="PROSITE" id="PS50067">
    <property type="entry name" value="KINESIN_MOTOR_2"/>
    <property type="match status" value="1"/>
</dbReference>
<protein>
    <recommendedName>
        <fullName evidence="7">Kinesin motor domain-containing protein</fullName>
    </recommendedName>
</protein>
<feature type="region of interest" description="Disordered" evidence="6">
    <location>
        <begin position="1"/>
        <end position="38"/>
    </location>
</feature>
<dbReference type="Proteomes" id="UP000036987">
    <property type="component" value="Unassembled WGS sequence"/>
</dbReference>
<reference evidence="9" key="1">
    <citation type="journal article" date="2016" name="Nature">
        <title>The genome of the seagrass Zostera marina reveals angiosperm adaptation to the sea.</title>
        <authorList>
            <person name="Olsen J.L."/>
            <person name="Rouze P."/>
            <person name="Verhelst B."/>
            <person name="Lin Y.-C."/>
            <person name="Bayer T."/>
            <person name="Collen J."/>
            <person name="Dattolo E."/>
            <person name="De Paoli E."/>
            <person name="Dittami S."/>
            <person name="Maumus F."/>
            <person name="Michel G."/>
            <person name="Kersting A."/>
            <person name="Lauritano C."/>
            <person name="Lohaus R."/>
            <person name="Toepel M."/>
            <person name="Tonon T."/>
            <person name="Vanneste K."/>
            <person name="Amirebrahimi M."/>
            <person name="Brakel J."/>
            <person name="Bostroem C."/>
            <person name="Chovatia M."/>
            <person name="Grimwood J."/>
            <person name="Jenkins J.W."/>
            <person name="Jueterbock A."/>
            <person name="Mraz A."/>
            <person name="Stam W.T."/>
            <person name="Tice H."/>
            <person name="Bornberg-Bauer E."/>
            <person name="Green P.J."/>
            <person name="Pearson G.A."/>
            <person name="Procaccini G."/>
            <person name="Duarte C.M."/>
            <person name="Schmutz J."/>
            <person name="Reusch T.B.H."/>
            <person name="Van de Peer Y."/>
        </authorList>
    </citation>
    <scope>NUCLEOTIDE SEQUENCE [LARGE SCALE GENOMIC DNA]</scope>
    <source>
        <strain evidence="9">cv. Finnish</strain>
    </source>
</reference>
<dbReference type="OMA" id="DREHIIM"/>
<dbReference type="SUPFAM" id="SSF52540">
    <property type="entry name" value="P-loop containing nucleoside triphosphate hydrolases"/>
    <property type="match status" value="1"/>
</dbReference>
<evidence type="ECO:0000256" key="3">
    <source>
        <dbReference type="ARBA" id="ARBA00022840"/>
    </source>
</evidence>
<evidence type="ECO:0000313" key="9">
    <source>
        <dbReference type="Proteomes" id="UP000036987"/>
    </source>
</evidence>
<evidence type="ECO:0000256" key="1">
    <source>
        <dbReference type="ARBA" id="ARBA00022701"/>
    </source>
</evidence>
<feature type="binding site" evidence="5">
    <location>
        <begin position="206"/>
        <end position="213"/>
    </location>
    <ligand>
        <name>ATP</name>
        <dbReference type="ChEBI" id="CHEBI:30616"/>
    </ligand>
</feature>
<dbReference type="GO" id="GO:0003777">
    <property type="term" value="F:microtubule motor activity"/>
    <property type="evidence" value="ECO:0000318"/>
    <property type="project" value="GO_Central"/>
</dbReference>
<dbReference type="STRING" id="29655.A0A0K9PML5"/>
<dbReference type="GO" id="GO:0005524">
    <property type="term" value="F:ATP binding"/>
    <property type="evidence" value="ECO:0007669"/>
    <property type="project" value="UniProtKB-UniRule"/>
</dbReference>
<evidence type="ECO:0000256" key="2">
    <source>
        <dbReference type="ARBA" id="ARBA00022741"/>
    </source>
</evidence>
<proteinExistence type="inferred from homology"/>
<dbReference type="GO" id="GO:0016887">
    <property type="term" value="F:ATP hydrolysis activity"/>
    <property type="evidence" value="ECO:0000318"/>
    <property type="project" value="GO_Central"/>
</dbReference>
<dbReference type="GO" id="GO:0005737">
    <property type="term" value="C:cytoplasm"/>
    <property type="evidence" value="ECO:0000318"/>
    <property type="project" value="GO_Central"/>
</dbReference>
<keyword evidence="4 5" id="KW-0505">Motor protein</keyword>
<evidence type="ECO:0000256" key="5">
    <source>
        <dbReference type="PROSITE-ProRule" id="PRU00283"/>
    </source>
</evidence>
<dbReference type="Pfam" id="PF00225">
    <property type="entry name" value="Kinesin"/>
    <property type="match status" value="1"/>
</dbReference>
<dbReference type="InterPro" id="IPR027417">
    <property type="entry name" value="P-loop_NTPase"/>
</dbReference>
<keyword evidence="2 5" id="KW-0547">Nucleotide-binding</keyword>
<comment type="caution">
    <text evidence="8">The sequence shown here is derived from an EMBL/GenBank/DDBJ whole genome shotgun (WGS) entry which is preliminary data.</text>
</comment>
<keyword evidence="3 5" id="KW-0067">ATP-binding</keyword>
<dbReference type="GO" id="GO:0005634">
    <property type="term" value="C:nucleus"/>
    <property type="evidence" value="ECO:0000318"/>
    <property type="project" value="GO_Central"/>
</dbReference>
<dbReference type="GO" id="GO:0005871">
    <property type="term" value="C:kinesin complex"/>
    <property type="evidence" value="ECO:0000318"/>
    <property type="project" value="GO_Central"/>
</dbReference>
<dbReference type="PANTHER" id="PTHR24115">
    <property type="entry name" value="KINESIN-RELATED"/>
    <property type="match status" value="1"/>
</dbReference>
<keyword evidence="1" id="KW-0493">Microtubule</keyword>
<dbReference type="EMBL" id="LFYR01000729">
    <property type="protein sequence ID" value="KMZ70313.1"/>
    <property type="molecule type" value="Genomic_DNA"/>
</dbReference>
<feature type="domain" description="Kinesin motor" evidence="7">
    <location>
        <begin position="86"/>
        <end position="451"/>
    </location>
</feature>
<dbReference type="AlphaFoldDB" id="A0A0K9PML5"/>
<sequence>MEKHLQQKNVSKDDDNPPKIDIGASTVRRNPPRRARPGMYGVMTAKEASVSTKSSSVPIPFHIDELVKQEIAPLKKSVTATDASENIKVFFRIRPLNVKRRDAVKNADKIGGIRGKGIISNKHEKCTKKKSRDQETCLLVNSTNSVTLTPPTAFLAGAKRAKCEVYDGFSHVFPPESIQSEVYKMVMGPLIRDFMEGKSGCLAAMGPTGSGKTHTLFGTTRDPGLVLLALQQLFSHDTNTDCSCAPRSYFISMFEICSTQGKSERIFDLSIGGLDLSPQQSTIEGLQEVMISSITEAESVIACGMYKRATAVTDANDRSSRSQCIINIRHALKSSHRDYDKLKTVIFTIVDLAGAERERRTGVQGSKLVESNFINNTSMVFGLCLRSLLEHQKNRKRILQKHFLNSQLTKYLRDYLEGKKRMTLIITAKPGEDDYPNTSFLLRQVSPYMKIKFTIEEFPDAQNLKRSIVSSSRLDLAKKRKYNDAKVDRMKKNKHPTQIKEVDAKDGEDTTIPDHSVLCSDSIGNFPEAYVEEHHTDIQQLKRECHVMNCFMRALWNVLKEYKKKVEMADVEVIEARRFKESLRNERIQNILLKQELEDLWSLCSLRGSSSVHSIPVQESDIPSIPWSEMTTMCDENISKKVELNRTEINKDVKSTSLERELISEIQKKLGKNESASTQFECSELIVTSSMENDMVLCEDAKVSSISADLCFQVKDVENKLNDEEVNAKTVDFAISDFDFTNNNIKMDEDHQMILPTQGKQLNSVINTSQSTVLSRDDLSMQSKQIKLSNAERKIFSEGDKAHIGYIVTVDKASTKMTPLQAAGDISKQPNVDKPKRRLLPPASAMLLKEFSGLDLDDINAKGKREAGGRRRSLRLLQLLQSAKK</sequence>
<name>A0A0K9PML5_ZOSMR</name>
<dbReference type="InterPro" id="IPR036961">
    <property type="entry name" value="Kinesin_motor_dom_sf"/>
</dbReference>
<accession>A0A0K9PML5</accession>
<dbReference type="OrthoDB" id="123929at2759"/>
<dbReference type="GO" id="GO:0005874">
    <property type="term" value="C:microtubule"/>
    <property type="evidence" value="ECO:0000318"/>
    <property type="project" value="GO_Central"/>
</dbReference>
<dbReference type="InterPro" id="IPR027640">
    <property type="entry name" value="Kinesin-like_fam"/>
</dbReference>
<dbReference type="Gene3D" id="3.40.850.10">
    <property type="entry name" value="Kinesin motor domain"/>
    <property type="match status" value="1"/>
</dbReference>
<organism evidence="8 9">
    <name type="scientific">Zostera marina</name>
    <name type="common">Eelgrass</name>
    <dbReference type="NCBI Taxonomy" id="29655"/>
    <lineage>
        <taxon>Eukaryota</taxon>
        <taxon>Viridiplantae</taxon>
        <taxon>Streptophyta</taxon>
        <taxon>Embryophyta</taxon>
        <taxon>Tracheophyta</taxon>
        <taxon>Spermatophyta</taxon>
        <taxon>Magnoliopsida</taxon>
        <taxon>Liliopsida</taxon>
        <taxon>Zosteraceae</taxon>
        <taxon>Zostera</taxon>
    </lineage>
</organism>
<dbReference type="GO" id="GO:0008017">
    <property type="term" value="F:microtubule binding"/>
    <property type="evidence" value="ECO:0000318"/>
    <property type="project" value="GO_Central"/>
</dbReference>
<dbReference type="PRINTS" id="PR00380">
    <property type="entry name" value="KINESINHEAVY"/>
</dbReference>
<evidence type="ECO:0000313" key="8">
    <source>
        <dbReference type="EMBL" id="KMZ70313.1"/>
    </source>
</evidence>